<dbReference type="Proteomes" id="UP000504636">
    <property type="component" value="Unplaced"/>
</dbReference>
<feature type="domain" description="DUF7924" evidence="2">
    <location>
        <begin position="288"/>
        <end position="397"/>
    </location>
</feature>
<evidence type="ECO:0000313" key="5">
    <source>
        <dbReference type="RefSeq" id="XP_033570709.1"/>
    </source>
</evidence>
<organism evidence="3">
    <name type="scientific">Mytilinidion resinicola</name>
    <dbReference type="NCBI Taxonomy" id="574789"/>
    <lineage>
        <taxon>Eukaryota</taxon>
        <taxon>Fungi</taxon>
        <taxon>Dikarya</taxon>
        <taxon>Ascomycota</taxon>
        <taxon>Pezizomycotina</taxon>
        <taxon>Dothideomycetes</taxon>
        <taxon>Pleosporomycetidae</taxon>
        <taxon>Mytilinidiales</taxon>
        <taxon>Mytilinidiaceae</taxon>
        <taxon>Mytilinidion</taxon>
    </lineage>
</organism>
<dbReference type="GeneID" id="54457021"/>
<evidence type="ECO:0000256" key="1">
    <source>
        <dbReference type="SAM" id="MobiDB-lite"/>
    </source>
</evidence>
<proteinExistence type="predicted"/>
<sequence>MKRRTSNSWQSFRHSTCSAKRRKTQLADVGAPRVSSPPPSNPSSQTLALAEEALRSTQQSNREAHESLVQHWVENCAAVCDLEMMAAPPTPRSASLNDRGRRSAKQHARSHGSRTPSPSKRPSPQTYRTRNMYHAGVFVDNLADLPPAIDDEVRGILGIESWEDRVADTVDEPQAAACLAGLVATFTAESRRNARECLLEGDWKASLNGLVRSLADLSPGTLRTRMSEKVWNSDLKPTGLSLDELQNEDDSGTRTPRSASGQTTLLNFNPSAAAATFTGPIPSLPPYTQSVASTTSTEAADPYHISTSKPDITIGLAHTAFIQRHQRRLVDHQASGSILSDPHAADMGIRFPFLIVEAKGLGLNGSLISAQNQAAISGASMLTILKDLCHQAACGASSHSDLGFQTLDPKLTSPSTTSSAPQSTPPLCFSILIEGPVHELWVHFEHEGAFHMEFLQSWRTTCERDAREFVRFLAQLMEWGKGKFKDCIVEKLDKVPRCGAFG</sequence>
<feature type="compositionally biased region" description="Polar residues" evidence="1">
    <location>
        <begin position="253"/>
        <end position="263"/>
    </location>
</feature>
<dbReference type="InterPro" id="IPR057684">
    <property type="entry name" value="DUF7924"/>
</dbReference>
<feature type="compositionally biased region" description="Basic residues" evidence="1">
    <location>
        <begin position="102"/>
        <end position="112"/>
    </location>
</feature>
<dbReference type="OrthoDB" id="5372703at2759"/>
<protein>
    <recommendedName>
        <fullName evidence="2">DUF7924 domain-containing protein</fullName>
    </recommendedName>
</protein>
<evidence type="ECO:0000313" key="4">
    <source>
        <dbReference type="Proteomes" id="UP000504636"/>
    </source>
</evidence>
<feature type="region of interest" description="Disordered" evidence="1">
    <location>
        <begin position="89"/>
        <end position="127"/>
    </location>
</feature>
<feature type="compositionally biased region" description="Polar residues" evidence="1">
    <location>
        <begin position="1"/>
        <end position="18"/>
    </location>
</feature>
<feature type="region of interest" description="Disordered" evidence="1">
    <location>
        <begin position="237"/>
        <end position="263"/>
    </location>
</feature>
<feature type="region of interest" description="Disordered" evidence="1">
    <location>
        <begin position="1"/>
        <end position="46"/>
    </location>
</feature>
<keyword evidence="4" id="KW-1185">Reference proteome</keyword>
<gene>
    <name evidence="3 5" type="ORF">BDZ99DRAFT_399325</name>
</gene>
<dbReference type="RefSeq" id="XP_033570709.1">
    <property type="nucleotide sequence ID" value="XM_033716128.1"/>
</dbReference>
<reference evidence="5" key="3">
    <citation type="submission" date="2025-04" db="UniProtKB">
        <authorList>
            <consortium name="RefSeq"/>
        </authorList>
    </citation>
    <scope>IDENTIFICATION</scope>
    <source>
        <strain evidence="5">CBS 304.34</strain>
    </source>
</reference>
<accession>A0A6A6Y6C0</accession>
<dbReference type="Pfam" id="PF25545">
    <property type="entry name" value="DUF7924"/>
    <property type="match status" value="1"/>
</dbReference>
<feature type="compositionally biased region" description="Low complexity" evidence="1">
    <location>
        <begin position="113"/>
        <end position="124"/>
    </location>
</feature>
<evidence type="ECO:0000259" key="2">
    <source>
        <dbReference type="Pfam" id="PF25545"/>
    </source>
</evidence>
<name>A0A6A6Y6C0_9PEZI</name>
<dbReference type="EMBL" id="MU003716">
    <property type="protein sequence ID" value="KAF2803745.1"/>
    <property type="molecule type" value="Genomic_DNA"/>
</dbReference>
<evidence type="ECO:0000313" key="3">
    <source>
        <dbReference type="EMBL" id="KAF2803745.1"/>
    </source>
</evidence>
<dbReference type="AlphaFoldDB" id="A0A6A6Y6C0"/>
<reference evidence="3 5" key="1">
    <citation type="journal article" date="2020" name="Stud. Mycol.">
        <title>101 Dothideomycetes genomes: a test case for predicting lifestyles and emergence of pathogens.</title>
        <authorList>
            <person name="Haridas S."/>
            <person name="Albert R."/>
            <person name="Binder M."/>
            <person name="Bloem J."/>
            <person name="Labutti K."/>
            <person name="Salamov A."/>
            <person name="Andreopoulos B."/>
            <person name="Baker S."/>
            <person name="Barry K."/>
            <person name="Bills G."/>
            <person name="Bluhm B."/>
            <person name="Cannon C."/>
            <person name="Castanera R."/>
            <person name="Culley D."/>
            <person name="Daum C."/>
            <person name="Ezra D."/>
            <person name="Gonzalez J."/>
            <person name="Henrissat B."/>
            <person name="Kuo A."/>
            <person name="Liang C."/>
            <person name="Lipzen A."/>
            <person name="Lutzoni F."/>
            <person name="Magnuson J."/>
            <person name="Mondo S."/>
            <person name="Nolan M."/>
            <person name="Ohm R."/>
            <person name="Pangilinan J."/>
            <person name="Park H.-J."/>
            <person name="Ramirez L."/>
            <person name="Alfaro M."/>
            <person name="Sun H."/>
            <person name="Tritt A."/>
            <person name="Yoshinaga Y."/>
            <person name="Zwiers L.-H."/>
            <person name="Turgeon B."/>
            <person name="Goodwin S."/>
            <person name="Spatafora J."/>
            <person name="Crous P."/>
            <person name="Grigoriev I."/>
        </authorList>
    </citation>
    <scope>NUCLEOTIDE SEQUENCE</scope>
    <source>
        <strain evidence="3 5">CBS 304.34</strain>
    </source>
</reference>
<reference evidence="5" key="2">
    <citation type="submission" date="2020-04" db="EMBL/GenBank/DDBJ databases">
        <authorList>
            <consortium name="NCBI Genome Project"/>
        </authorList>
    </citation>
    <scope>NUCLEOTIDE SEQUENCE</scope>
    <source>
        <strain evidence="5">CBS 304.34</strain>
    </source>
</reference>